<evidence type="ECO:0000256" key="1">
    <source>
        <dbReference type="ARBA" id="ARBA00006817"/>
    </source>
</evidence>
<keyword evidence="4" id="KW-1185">Reference proteome</keyword>
<dbReference type="InterPro" id="IPR023393">
    <property type="entry name" value="START-like_dom_sf"/>
</dbReference>
<dbReference type="InterPro" id="IPR013538">
    <property type="entry name" value="ASHA1/2-like_C"/>
</dbReference>
<evidence type="ECO:0000259" key="2">
    <source>
        <dbReference type="Pfam" id="PF08327"/>
    </source>
</evidence>
<comment type="similarity">
    <text evidence="1">Belongs to the AHA1 family.</text>
</comment>
<gene>
    <name evidence="3" type="ORF">G7077_01970</name>
</gene>
<dbReference type="RefSeq" id="WP_166410256.1">
    <property type="nucleotide sequence ID" value="NZ_CP049869.1"/>
</dbReference>
<dbReference type="SUPFAM" id="SSF55961">
    <property type="entry name" value="Bet v1-like"/>
    <property type="match status" value="1"/>
</dbReference>
<dbReference type="KEGG" id="spii:G7077_01970"/>
<feature type="domain" description="Activator of Hsp90 ATPase homologue 1/2-like C-terminal" evidence="2">
    <location>
        <begin position="26"/>
        <end position="153"/>
    </location>
</feature>
<dbReference type="AlphaFoldDB" id="A0A6G7YM97"/>
<dbReference type="Pfam" id="PF08327">
    <property type="entry name" value="AHSA1"/>
    <property type="match status" value="1"/>
</dbReference>
<organism evidence="3 4">
    <name type="scientific">Sphingomonas piscis</name>
    <dbReference type="NCBI Taxonomy" id="2714943"/>
    <lineage>
        <taxon>Bacteria</taxon>
        <taxon>Pseudomonadati</taxon>
        <taxon>Pseudomonadota</taxon>
        <taxon>Alphaproteobacteria</taxon>
        <taxon>Sphingomonadales</taxon>
        <taxon>Sphingomonadaceae</taxon>
        <taxon>Sphingomonas</taxon>
    </lineage>
</organism>
<proteinExistence type="inferred from homology"/>
<dbReference type="Proteomes" id="UP000503222">
    <property type="component" value="Chromosome"/>
</dbReference>
<evidence type="ECO:0000313" key="4">
    <source>
        <dbReference type="Proteomes" id="UP000503222"/>
    </source>
</evidence>
<name>A0A6G7YM97_9SPHN</name>
<dbReference type="Gene3D" id="3.30.530.20">
    <property type="match status" value="1"/>
</dbReference>
<evidence type="ECO:0000313" key="3">
    <source>
        <dbReference type="EMBL" id="QIK77861.1"/>
    </source>
</evidence>
<protein>
    <submittedName>
        <fullName evidence="3">ATPase</fullName>
    </submittedName>
</protein>
<sequence>MGDTIMVDAPIARTAADTIRLERVLDASVETLWRYLTQAGLRSQWFAGGDDIGGEGPLKLVFDHDKLSDGPVPTPEEYAAHRHGVNQEQVLRFEPQKVLAYTFGEGRNGVATFELFPEGGKTRLVLTHSGIQSPTGATGFGSGWNSHLIVLQEKLAGRSVPDFWALHTRSRAAVGKALAA</sequence>
<dbReference type="EMBL" id="CP049869">
    <property type="protein sequence ID" value="QIK77861.1"/>
    <property type="molecule type" value="Genomic_DNA"/>
</dbReference>
<accession>A0A6G7YM97</accession>
<reference evidence="3 4" key="1">
    <citation type="submission" date="2020-03" db="EMBL/GenBank/DDBJ databases">
        <title>Sphingomonas sp. nov., isolated from fish.</title>
        <authorList>
            <person name="Hyun D.-W."/>
            <person name="Bae J.-W."/>
        </authorList>
    </citation>
    <scope>NUCLEOTIDE SEQUENCE [LARGE SCALE GENOMIC DNA]</scope>
    <source>
        <strain evidence="3 4">HDW15B</strain>
    </source>
</reference>